<evidence type="ECO:0000313" key="2">
    <source>
        <dbReference type="Proteomes" id="UP000762676"/>
    </source>
</evidence>
<evidence type="ECO:0000313" key="1">
    <source>
        <dbReference type="EMBL" id="GFS05285.1"/>
    </source>
</evidence>
<organism evidence="1 2">
    <name type="scientific">Elysia marginata</name>
    <dbReference type="NCBI Taxonomy" id="1093978"/>
    <lineage>
        <taxon>Eukaryota</taxon>
        <taxon>Metazoa</taxon>
        <taxon>Spiralia</taxon>
        <taxon>Lophotrochozoa</taxon>
        <taxon>Mollusca</taxon>
        <taxon>Gastropoda</taxon>
        <taxon>Heterobranchia</taxon>
        <taxon>Euthyneura</taxon>
        <taxon>Panpulmonata</taxon>
        <taxon>Sacoglossa</taxon>
        <taxon>Placobranchoidea</taxon>
        <taxon>Plakobranchidae</taxon>
        <taxon>Elysia</taxon>
    </lineage>
</organism>
<protein>
    <submittedName>
        <fullName evidence="1">YqaJ viral recombinase domain</fullName>
    </submittedName>
</protein>
<keyword evidence="2" id="KW-1185">Reference proteome</keyword>
<sequence length="181" mass="20708">MDDHSYEVNKSDEDSKYKEFLEMTRAQLVDFLSARGQSVSGGKMSLAALAYKAWENGNPLKLTTQKHQDNLQQEYATILSDNGITDPLQLPAEQWSKDAIDKWPLVDMGKIFSYILKSSDFTADFVGKYKTQKAYSYFASKFVGPLWWTQLPHKDDFSFITGEVTPSQSVRGECHKPWLYI</sequence>
<proteinExistence type="predicted"/>
<gene>
    <name evidence="1" type="ORF">ElyMa_002934600</name>
</gene>
<comment type="caution">
    <text evidence="1">The sequence shown here is derived from an EMBL/GenBank/DDBJ whole genome shotgun (WGS) entry which is preliminary data.</text>
</comment>
<dbReference type="PANTHER" id="PTHR47526">
    <property type="entry name" value="ATP-DEPENDENT DNA HELICASE"/>
    <property type="match status" value="1"/>
</dbReference>
<reference evidence="1 2" key="1">
    <citation type="journal article" date="2021" name="Elife">
        <title>Chloroplast acquisition without the gene transfer in kleptoplastic sea slugs, Plakobranchus ocellatus.</title>
        <authorList>
            <person name="Maeda T."/>
            <person name="Takahashi S."/>
            <person name="Yoshida T."/>
            <person name="Shimamura S."/>
            <person name="Takaki Y."/>
            <person name="Nagai Y."/>
            <person name="Toyoda A."/>
            <person name="Suzuki Y."/>
            <person name="Arimoto A."/>
            <person name="Ishii H."/>
            <person name="Satoh N."/>
            <person name="Nishiyama T."/>
            <person name="Hasebe M."/>
            <person name="Maruyama T."/>
            <person name="Minagawa J."/>
            <person name="Obokata J."/>
            <person name="Shigenobu S."/>
        </authorList>
    </citation>
    <scope>NUCLEOTIDE SEQUENCE [LARGE SCALE GENOMIC DNA]</scope>
</reference>
<dbReference type="Proteomes" id="UP000762676">
    <property type="component" value="Unassembled WGS sequence"/>
</dbReference>
<dbReference type="EMBL" id="BMAT01006054">
    <property type="protein sequence ID" value="GFS05285.1"/>
    <property type="molecule type" value="Genomic_DNA"/>
</dbReference>
<dbReference type="PANTHER" id="PTHR47526:SF3">
    <property type="entry name" value="PHD-TYPE DOMAIN-CONTAINING PROTEIN"/>
    <property type="match status" value="1"/>
</dbReference>
<accession>A0AAV4I5U5</accession>
<name>A0AAV4I5U5_9GAST</name>
<dbReference type="AlphaFoldDB" id="A0AAV4I5U5"/>